<dbReference type="AlphaFoldDB" id="A0A9P5YVZ3"/>
<keyword evidence="2" id="KW-0175">Coiled coil</keyword>
<dbReference type="PANTHER" id="PTHR16047:SF7">
    <property type="entry name" value="E3 UBIQUITIN-PROTEIN LIGASE RFWD3"/>
    <property type="match status" value="1"/>
</dbReference>
<dbReference type="GO" id="GO:0004842">
    <property type="term" value="F:ubiquitin-protein transferase activity"/>
    <property type="evidence" value="ECO:0007669"/>
    <property type="project" value="InterPro"/>
</dbReference>
<evidence type="ECO:0000313" key="4">
    <source>
        <dbReference type="EMBL" id="KAF9474901.1"/>
    </source>
</evidence>
<organism evidence="4 5">
    <name type="scientific">Pholiota conissans</name>
    <dbReference type="NCBI Taxonomy" id="109636"/>
    <lineage>
        <taxon>Eukaryota</taxon>
        <taxon>Fungi</taxon>
        <taxon>Dikarya</taxon>
        <taxon>Basidiomycota</taxon>
        <taxon>Agaricomycotina</taxon>
        <taxon>Agaricomycetes</taxon>
        <taxon>Agaricomycetidae</taxon>
        <taxon>Agaricales</taxon>
        <taxon>Agaricineae</taxon>
        <taxon>Strophariaceae</taxon>
        <taxon>Pholiota</taxon>
    </lineage>
</organism>
<dbReference type="SUPFAM" id="SSF57850">
    <property type="entry name" value="RING/U-box"/>
    <property type="match status" value="1"/>
</dbReference>
<dbReference type="Pfam" id="PF13639">
    <property type="entry name" value="zf-RING_2"/>
    <property type="match status" value="1"/>
</dbReference>
<dbReference type="InterPro" id="IPR013083">
    <property type="entry name" value="Znf_RING/FYVE/PHD"/>
</dbReference>
<dbReference type="GO" id="GO:0036297">
    <property type="term" value="P:interstrand cross-link repair"/>
    <property type="evidence" value="ECO:0007669"/>
    <property type="project" value="InterPro"/>
</dbReference>
<feature type="domain" description="RING-type" evidence="3">
    <location>
        <begin position="3"/>
        <end position="45"/>
    </location>
</feature>
<dbReference type="EMBL" id="MU155356">
    <property type="protein sequence ID" value="KAF9474901.1"/>
    <property type="molecule type" value="Genomic_DNA"/>
</dbReference>
<dbReference type="GO" id="GO:0008270">
    <property type="term" value="F:zinc ion binding"/>
    <property type="evidence" value="ECO:0007669"/>
    <property type="project" value="UniProtKB-KW"/>
</dbReference>
<evidence type="ECO:0000256" key="2">
    <source>
        <dbReference type="SAM" id="Coils"/>
    </source>
</evidence>
<gene>
    <name evidence="4" type="ORF">BDN70DRAFT_884329</name>
</gene>
<evidence type="ECO:0000259" key="3">
    <source>
        <dbReference type="PROSITE" id="PS50089"/>
    </source>
</evidence>
<dbReference type="PROSITE" id="PS50089">
    <property type="entry name" value="ZF_RING_2"/>
    <property type="match status" value="1"/>
</dbReference>
<name>A0A9P5YVZ3_9AGAR</name>
<dbReference type="GO" id="GO:0005634">
    <property type="term" value="C:nucleus"/>
    <property type="evidence" value="ECO:0007669"/>
    <property type="project" value="InterPro"/>
</dbReference>
<sequence>MECPICLFKLEDSAVSLTCGHLFHGSCIEPLFDSRSVSLRCPICRTQSTAKFDHRHIRKVFVASTANQHASGSRQKDSNLMKESLKAAQNKLKIASDREKVLRGIIRDMETALNLSQREIDILKADTKKWKKNAQESNKKFENLKMQVDEAMKEKDFVKRERKMGTKKYQEPKRNLCILGVIDNPNGGRQVLIGDGFDWFDED</sequence>
<protein>
    <recommendedName>
        <fullName evidence="3">RING-type domain-containing protein</fullName>
    </recommendedName>
</protein>
<evidence type="ECO:0000256" key="1">
    <source>
        <dbReference type="PROSITE-ProRule" id="PRU00175"/>
    </source>
</evidence>
<keyword evidence="5" id="KW-1185">Reference proteome</keyword>
<reference evidence="4" key="1">
    <citation type="submission" date="2020-11" db="EMBL/GenBank/DDBJ databases">
        <authorList>
            <consortium name="DOE Joint Genome Institute"/>
            <person name="Ahrendt S."/>
            <person name="Riley R."/>
            <person name="Andreopoulos W."/>
            <person name="Labutti K."/>
            <person name="Pangilinan J."/>
            <person name="Ruiz-Duenas F.J."/>
            <person name="Barrasa J.M."/>
            <person name="Sanchez-Garcia M."/>
            <person name="Camarero S."/>
            <person name="Miyauchi S."/>
            <person name="Serrano A."/>
            <person name="Linde D."/>
            <person name="Babiker R."/>
            <person name="Drula E."/>
            <person name="Ayuso-Fernandez I."/>
            <person name="Pacheco R."/>
            <person name="Padilla G."/>
            <person name="Ferreira P."/>
            <person name="Barriuso J."/>
            <person name="Kellner H."/>
            <person name="Castanera R."/>
            <person name="Alfaro M."/>
            <person name="Ramirez L."/>
            <person name="Pisabarro A.G."/>
            <person name="Kuo A."/>
            <person name="Tritt A."/>
            <person name="Lipzen A."/>
            <person name="He G."/>
            <person name="Yan M."/>
            <person name="Ng V."/>
            <person name="Cullen D."/>
            <person name="Martin F."/>
            <person name="Rosso M.-N."/>
            <person name="Henrissat B."/>
            <person name="Hibbett D."/>
            <person name="Martinez A.T."/>
            <person name="Grigoriev I.V."/>
        </authorList>
    </citation>
    <scope>NUCLEOTIDE SEQUENCE</scope>
    <source>
        <strain evidence="4">CIRM-BRFM 674</strain>
    </source>
</reference>
<evidence type="ECO:0000313" key="5">
    <source>
        <dbReference type="Proteomes" id="UP000807469"/>
    </source>
</evidence>
<dbReference type="SMART" id="SM00184">
    <property type="entry name" value="RING"/>
    <property type="match status" value="1"/>
</dbReference>
<dbReference type="GO" id="GO:0016567">
    <property type="term" value="P:protein ubiquitination"/>
    <property type="evidence" value="ECO:0007669"/>
    <property type="project" value="InterPro"/>
</dbReference>
<feature type="coiled-coil region" evidence="2">
    <location>
        <begin position="106"/>
        <end position="161"/>
    </location>
</feature>
<dbReference type="Gene3D" id="3.30.40.10">
    <property type="entry name" value="Zinc/RING finger domain, C3HC4 (zinc finger)"/>
    <property type="match status" value="1"/>
</dbReference>
<dbReference type="PANTHER" id="PTHR16047">
    <property type="entry name" value="RFWD3 PROTEIN"/>
    <property type="match status" value="1"/>
</dbReference>
<dbReference type="InterPro" id="IPR037381">
    <property type="entry name" value="RFWD3"/>
</dbReference>
<keyword evidence="1" id="KW-0863">Zinc-finger</keyword>
<comment type="caution">
    <text evidence="4">The sequence shown here is derived from an EMBL/GenBank/DDBJ whole genome shotgun (WGS) entry which is preliminary data.</text>
</comment>
<keyword evidence="1" id="KW-0479">Metal-binding</keyword>
<accession>A0A9P5YVZ3</accession>
<dbReference type="Proteomes" id="UP000807469">
    <property type="component" value="Unassembled WGS sequence"/>
</dbReference>
<dbReference type="OrthoDB" id="8062037at2759"/>
<dbReference type="InterPro" id="IPR001841">
    <property type="entry name" value="Znf_RING"/>
</dbReference>
<proteinExistence type="predicted"/>
<keyword evidence="1" id="KW-0862">Zinc</keyword>